<organism evidence="2 3">
    <name type="scientific">Acer saccharum</name>
    <name type="common">Sugar maple</name>
    <dbReference type="NCBI Taxonomy" id="4024"/>
    <lineage>
        <taxon>Eukaryota</taxon>
        <taxon>Viridiplantae</taxon>
        <taxon>Streptophyta</taxon>
        <taxon>Embryophyta</taxon>
        <taxon>Tracheophyta</taxon>
        <taxon>Spermatophyta</taxon>
        <taxon>Magnoliopsida</taxon>
        <taxon>eudicotyledons</taxon>
        <taxon>Gunneridae</taxon>
        <taxon>Pentapetalae</taxon>
        <taxon>rosids</taxon>
        <taxon>malvids</taxon>
        <taxon>Sapindales</taxon>
        <taxon>Sapindaceae</taxon>
        <taxon>Hippocastanoideae</taxon>
        <taxon>Acereae</taxon>
        <taxon>Acer</taxon>
    </lineage>
</organism>
<protein>
    <submittedName>
        <fullName evidence="2">Uncharacterized protein</fullName>
    </submittedName>
</protein>
<dbReference type="AlphaFoldDB" id="A0AA39SSY4"/>
<evidence type="ECO:0000256" key="1">
    <source>
        <dbReference type="SAM" id="Phobius"/>
    </source>
</evidence>
<accession>A0AA39SSY4</accession>
<sequence>MSCRCRYQLWLSPSLPAMAVNIAVSVFVIISVSVVVTLAIVAIFSLPLRKSYFLTTSKNGIKGAFREFNDLDFFDISLLDGINVPQDDATRTFTCPNGTNS</sequence>
<evidence type="ECO:0000313" key="3">
    <source>
        <dbReference type="Proteomes" id="UP001168877"/>
    </source>
</evidence>
<comment type="caution">
    <text evidence="2">The sequence shown here is derived from an EMBL/GenBank/DDBJ whole genome shotgun (WGS) entry which is preliminary data.</text>
</comment>
<reference evidence="2" key="2">
    <citation type="submission" date="2023-06" db="EMBL/GenBank/DDBJ databases">
        <authorList>
            <person name="Swenson N.G."/>
            <person name="Wegrzyn J.L."/>
            <person name="Mcevoy S.L."/>
        </authorList>
    </citation>
    <scope>NUCLEOTIDE SEQUENCE</scope>
    <source>
        <strain evidence="2">NS2018</strain>
        <tissue evidence="2">Leaf</tissue>
    </source>
</reference>
<feature type="transmembrane region" description="Helical" evidence="1">
    <location>
        <begin position="20"/>
        <end position="48"/>
    </location>
</feature>
<evidence type="ECO:0000313" key="2">
    <source>
        <dbReference type="EMBL" id="KAK0598761.1"/>
    </source>
</evidence>
<keyword evidence="1" id="KW-0472">Membrane</keyword>
<gene>
    <name evidence="2" type="ORF">LWI29_037753</name>
</gene>
<dbReference type="SUPFAM" id="SSF49870">
    <property type="entry name" value="Osmotin, thaumatin-like protein"/>
    <property type="match status" value="1"/>
</dbReference>
<dbReference type="EMBL" id="JAUESC010000004">
    <property type="protein sequence ID" value="KAK0598761.1"/>
    <property type="molecule type" value="Genomic_DNA"/>
</dbReference>
<keyword evidence="1" id="KW-0812">Transmembrane</keyword>
<dbReference type="Proteomes" id="UP001168877">
    <property type="component" value="Unassembled WGS sequence"/>
</dbReference>
<reference evidence="2" key="1">
    <citation type="journal article" date="2022" name="Plant J.">
        <title>Strategies of tolerance reflected in two North American maple genomes.</title>
        <authorList>
            <person name="McEvoy S.L."/>
            <person name="Sezen U.U."/>
            <person name="Trouern-Trend A."/>
            <person name="McMahon S.M."/>
            <person name="Schaberg P.G."/>
            <person name="Yang J."/>
            <person name="Wegrzyn J.L."/>
            <person name="Swenson N.G."/>
        </authorList>
    </citation>
    <scope>NUCLEOTIDE SEQUENCE</scope>
    <source>
        <strain evidence="2">NS2018</strain>
    </source>
</reference>
<dbReference type="InterPro" id="IPR037176">
    <property type="entry name" value="Osmotin/thaumatin-like_sf"/>
</dbReference>
<keyword evidence="3" id="KW-1185">Reference proteome</keyword>
<proteinExistence type="predicted"/>
<keyword evidence="1" id="KW-1133">Transmembrane helix</keyword>
<name>A0AA39SSY4_ACESA</name>